<dbReference type="GO" id="GO:0005524">
    <property type="term" value="F:ATP binding"/>
    <property type="evidence" value="ECO:0007669"/>
    <property type="project" value="UniProtKB-KW"/>
</dbReference>
<dbReference type="PANTHER" id="PTHR39321">
    <property type="entry name" value="NICOTINATE-NUCLEOTIDE ADENYLYLTRANSFERASE-RELATED"/>
    <property type="match status" value="1"/>
</dbReference>
<evidence type="ECO:0000313" key="9">
    <source>
        <dbReference type="EMBL" id="AYV76706.1"/>
    </source>
</evidence>
<dbReference type="InterPro" id="IPR004821">
    <property type="entry name" value="Cyt_trans-like"/>
</dbReference>
<dbReference type="PANTHER" id="PTHR39321:SF3">
    <property type="entry name" value="PHOSPHOPANTETHEINE ADENYLYLTRANSFERASE"/>
    <property type="match status" value="1"/>
</dbReference>
<dbReference type="Pfam" id="PF01467">
    <property type="entry name" value="CTP_transf_like"/>
    <property type="match status" value="1"/>
</dbReference>
<dbReference type="GO" id="GO:0070566">
    <property type="term" value="F:adenylyltransferase activity"/>
    <property type="evidence" value="ECO:0007669"/>
    <property type="project" value="UniProtKB-ARBA"/>
</dbReference>
<sequence length="201" mass="24051">MTVFWLEEGAQINVHSKSLIIYPGSFSPFHRRHLFTAQRLYELTRRPDNEVKIVILPVCDSYKKRFLIKKERYNIIKEILEQQQNPDITVSDLEFTKDVQPNTYHSLIDFEKLYPDYHIYMLCGRDVYESIDTPNLWDPIEVSEIKSDRFGIFVDPREVPISSTEIRSRFLKKQSYDDLTYEPVVKFLEGNREYFTTYWSS</sequence>
<evidence type="ECO:0000256" key="4">
    <source>
        <dbReference type="ARBA" id="ARBA00022695"/>
    </source>
</evidence>
<name>A0A3G4ZPA1_9VIRU</name>
<evidence type="ECO:0000256" key="3">
    <source>
        <dbReference type="ARBA" id="ARBA00022679"/>
    </source>
</evidence>
<reference evidence="9" key="1">
    <citation type="submission" date="2018-10" db="EMBL/GenBank/DDBJ databases">
        <title>Hidden diversity of soil giant viruses.</title>
        <authorList>
            <person name="Schulz F."/>
            <person name="Alteio L."/>
            <person name="Goudeau D."/>
            <person name="Ryan E.M."/>
            <person name="Malmstrom R.R."/>
            <person name="Blanchard J."/>
            <person name="Woyke T."/>
        </authorList>
    </citation>
    <scope>NUCLEOTIDE SEQUENCE</scope>
    <source>
        <strain evidence="9">TEV1</strain>
    </source>
</reference>
<organism evidence="9">
    <name type="scientific">Terrestrivirus sp</name>
    <dbReference type="NCBI Taxonomy" id="2487775"/>
    <lineage>
        <taxon>Viruses</taxon>
        <taxon>Varidnaviria</taxon>
        <taxon>Bamfordvirae</taxon>
        <taxon>Nucleocytoviricota</taxon>
        <taxon>Megaviricetes</taxon>
        <taxon>Imitervirales</taxon>
        <taxon>Mimiviridae</taxon>
        <taxon>Klosneuvirinae</taxon>
    </lineage>
</organism>
<keyword evidence="4 9" id="KW-0548">Nucleotidyltransferase</keyword>
<dbReference type="EMBL" id="MK071990">
    <property type="protein sequence ID" value="AYV76706.1"/>
    <property type="molecule type" value="Genomic_DNA"/>
</dbReference>
<dbReference type="SUPFAM" id="SSF52374">
    <property type="entry name" value="Nucleotidylyl transferase"/>
    <property type="match status" value="1"/>
</dbReference>
<keyword evidence="2" id="KW-0662">Pyridine nucleotide biosynthesis</keyword>
<dbReference type="InterPro" id="IPR014729">
    <property type="entry name" value="Rossmann-like_a/b/a_fold"/>
</dbReference>
<gene>
    <name evidence="9" type="ORF">Terrestrivirus12_9</name>
</gene>
<evidence type="ECO:0000256" key="7">
    <source>
        <dbReference type="ARBA" id="ARBA00023027"/>
    </source>
</evidence>
<dbReference type="GO" id="GO:0009435">
    <property type="term" value="P:NAD+ biosynthetic process"/>
    <property type="evidence" value="ECO:0007669"/>
    <property type="project" value="InterPro"/>
</dbReference>
<keyword evidence="5" id="KW-0547">Nucleotide-binding</keyword>
<keyword evidence="6" id="KW-0067">ATP-binding</keyword>
<accession>A0A3G4ZPA1</accession>
<keyword evidence="3 9" id="KW-0808">Transferase</keyword>
<comment type="pathway">
    <text evidence="1">Cofactor biosynthesis; NAD(+) biosynthesis.</text>
</comment>
<evidence type="ECO:0000256" key="6">
    <source>
        <dbReference type="ARBA" id="ARBA00022840"/>
    </source>
</evidence>
<protein>
    <submittedName>
        <fullName evidence="9">Nicotinate (Nicotinamide) nucleotide adenylyltransferase</fullName>
    </submittedName>
</protein>
<evidence type="ECO:0000256" key="1">
    <source>
        <dbReference type="ARBA" id="ARBA00004790"/>
    </source>
</evidence>
<keyword evidence="7" id="KW-0520">NAD</keyword>
<evidence type="ECO:0000256" key="5">
    <source>
        <dbReference type="ARBA" id="ARBA00022741"/>
    </source>
</evidence>
<feature type="domain" description="Cytidyltransferase-like" evidence="8">
    <location>
        <begin position="21"/>
        <end position="169"/>
    </location>
</feature>
<evidence type="ECO:0000259" key="8">
    <source>
        <dbReference type="Pfam" id="PF01467"/>
    </source>
</evidence>
<proteinExistence type="predicted"/>
<dbReference type="Gene3D" id="3.40.50.620">
    <property type="entry name" value="HUPs"/>
    <property type="match status" value="1"/>
</dbReference>
<evidence type="ECO:0000256" key="2">
    <source>
        <dbReference type="ARBA" id="ARBA00022642"/>
    </source>
</evidence>
<dbReference type="InterPro" id="IPR005248">
    <property type="entry name" value="NadD/NMNAT"/>
</dbReference>